<accession>A0AA39YLD8</accession>
<dbReference type="InterPro" id="IPR050510">
    <property type="entry name" value="Cation_transp_ATPase_P-type"/>
</dbReference>
<dbReference type="PANTHER" id="PTHR43294">
    <property type="entry name" value="SODIUM/POTASSIUM-TRANSPORTING ATPASE SUBUNIT ALPHA"/>
    <property type="match status" value="1"/>
</dbReference>
<dbReference type="GO" id="GO:0005886">
    <property type="term" value="C:plasma membrane"/>
    <property type="evidence" value="ECO:0007669"/>
    <property type="project" value="UniProtKB-SubCell"/>
</dbReference>
<evidence type="ECO:0000256" key="1">
    <source>
        <dbReference type="ARBA" id="ARBA00004651"/>
    </source>
</evidence>
<keyword evidence="6" id="KW-1185">Reference proteome</keyword>
<evidence type="ECO:0000259" key="4">
    <source>
        <dbReference type="Pfam" id="PF00689"/>
    </source>
</evidence>
<name>A0AA39YLD8_9PEZI</name>
<keyword evidence="3" id="KW-1133">Transmembrane helix</keyword>
<comment type="caution">
    <text evidence="5">The sequence shown here is derived from an EMBL/GenBank/DDBJ whole genome shotgun (WGS) entry which is preliminary data.</text>
</comment>
<feature type="transmembrane region" description="Helical" evidence="3">
    <location>
        <begin position="118"/>
        <end position="135"/>
    </location>
</feature>
<feature type="transmembrane region" description="Helical" evidence="3">
    <location>
        <begin position="156"/>
        <end position="175"/>
    </location>
</feature>
<dbReference type="EMBL" id="JAULSV010000001">
    <property type="protein sequence ID" value="KAK0654738.1"/>
    <property type="molecule type" value="Genomic_DNA"/>
</dbReference>
<dbReference type="GO" id="GO:0036376">
    <property type="term" value="P:sodium ion export across plasma membrane"/>
    <property type="evidence" value="ECO:0007669"/>
    <property type="project" value="TreeGrafter"/>
</dbReference>
<evidence type="ECO:0000256" key="2">
    <source>
        <dbReference type="ARBA" id="ARBA00022475"/>
    </source>
</evidence>
<dbReference type="SUPFAM" id="SSF81665">
    <property type="entry name" value="Calcium ATPase, transmembrane domain M"/>
    <property type="match status" value="1"/>
</dbReference>
<gene>
    <name evidence="5" type="ORF">B0T16DRAFT_361679</name>
</gene>
<dbReference type="Proteomes" id="UP001174936">
    <property type="component" value="Unassembled WGS sequence"/>
</dbReference>
<dbReference type="GO" id="GO:0030007">
    <property type="term" value="P:intracellular potassium ion homeostasis"/>
    <property type="evidence" value="ECO:0007669"/>
    <property type="project" value="TreeGrafter"/>
</dbReference>
<feature type="transmembrane region" description="Helical" evidence="3">
    <location>
        <begin position="187"/>
        <end position="205"/>
    </location>
</feature>
<evidence type="ECO:0000256" key="3">
    <source>
        <dbReference type="SAM" id="Phobius"/>
    </source>
</evidence>
<proteinExistence type="predicted"/>
<dbReference type="Gene3D" id="1.20.1110.10">
    <property type="entry name" value="Calcium-transporting ATPase, transmembrane domain"/>
    <property type="match status" value="1"/>
</dbReference>
<protein>
    <submittedName>
        <fullName evidence="5">Na+/K+-exchanging ATPase alpha chain</fullName>
    </submittedName>
</protein>
<feature type="domain" description="Cation-transporting P-type ATPase C-terminal" evidence="4">
    <location>
        <begin position="9"/>
        <end position="212"/>
    </location>
</feature>
<evidence type="ECO:0000313" key="5">
    <source>
        <dbReference type="EMBL" id="KAK0654738.1"/>
    </source>
</evidence>
<evidence type="ECO:0000313" key="6">
    <source>
        <dbReference type="Proteomes" id="UP001174936"/>
    </source>
</evidence>
<reference evidence="5" key="1">
    <citation type="submission" date="2023-06" db="EMBL/GenBank/DDBJ databases">
        <title>Genome-scale phylogeny and comparative genomics of the fungal order Sordariales.</title>
        <authorList>
            <consortium name="Lawrence Berkeley National Laboratory"/>
            <person name="Hensen N."/>
            <person name="Bonometti L."/>
            <person name="Westerberg I."/>
            <person name="Brannstrom I.O."/>
            <person name="Guillou S."/>
            <person name="Cros-Aarteil S."/>
            <person name="Calhoun S."/>
            <person name="Haridas S."/>
            <person name="Kuo A."/>
            <person name="Mondo S."/>
            <person name="Pangilinan J."/>
            <person name="Riley R."/>
            <person name="Labutti K."/>
            <person name="Andreopoulos B."/>
            <person name="Lipzen A."/>
            <person name="Chen C."/>
            <person name="Yanf M."/>
            <person name="Daum C."/>
            <person name="Ng V."/>
            <person name="Clum A."/>
            <person name="Steindorff A."/>
            <person name="Ohm R."/>
            <person name="Martin F."/>
            <person name="Silar P."/>
            <person name="Natvig D."/>
            <person name="Lalanne C."/>
            <person name="Gautier V."/>
            <person name="Ament-Velasquez S.L."/>
            <person name="Kruys A."/>
            <person name="Hutchinson M.I."/>
            <person name="Powell A.J."/>
            <person name="Barry K."/>
            <person name="Miller A.N."/>
            <person name="Grigoriev I.V."/>
            <person name="Debuchy R."/>
            <person name="Gladieux P."/>
            <person name="Thoren M.H."/>
            <person name="Johannesson H."/>
        </authorList>
    </citation>
    <scope>NUCLEOTIDE SEQUENCE</scope>
    <source>
        <strain evidence="5">SMH2532-1</strain>
    </source>
</reference>
<keyword evidence="2" id="KW-1003">Cell membrane</keyword>
<dbReference type="PANTHER" id="PTHR43294:SF21">
    <property type="entry name" value="CATION TRANSPORTING ATPASE"/>
    <property type="match status" value="1"/>
</dbReference>
<organism evidence="5 6">
    <name type="scientific">Cercophora newfieldiana</name>
    <dbReference type="NCBI Taxonomy" id="92897"/>
    <lineage>
        <taxon>Eukaryota</taxon>
        <taxon>Fungi</taxon>
        <taxon>Dikarya</taxon>
        <taxon>Ascomycota</taxon>
        <taxon>Pezizomycotina</taxon>
        <taxon>Sordariomycetes</taxon>
        <taxon>Sordariomycetidae</taxon>
        <taxon>Sordariales</taxon>
        <taxon>Lasiosphaeriaceae</taxon>
        <taxon>Cercophora</taxon>
    </lineage>
</organism>
<keyword evidence="3" id="KW-0472">Membrane</keyword>
<dbReference type="InterPro" id="IPR006068">
    <property type="entry name" value="ATPase_P-typ_cation-transptr_C"/>
</dbReference>
<dbReference type="Pfam" id="PF00689">
    <property type="entry name" value="Cation_ATPase_C"/>
    <property type="match status" value="1"/>
</dbReference>
<dbReference type="InterPro" id="IPR023298">
    <property type="entry name" value="ATPase_P-typ_TM_dom_sf"/>
</dbReference>
<keyword evidence="3" id="KW-0812">Transmembrane</keyword>
<sequence length="226" mass="25968">MTNVMFGLPQVLSSFLMIIICCFTDCLAATALAYETPEADVLLRPPRRIGVDRLVDWKLIVQSYGFVGVVETTTSFAMSYWYLQRSGIPFSALWFSFGSATETIDPEYYAQKLNEASSIYFVTLVVMQWFNLLAVRTRRLSIFQHPPLFNKTTRNYYLFPAMVFALLMAFFWLYIPPLQPVLGTTPVPVEHWFLPMAFGLGLLLLDEARKYFVRGWPKGPIARVAW</sequence>
<feature type="transmembrane region" description="Helical" evidence="3">
    <location>
        <begin position="12"/>
        <end position="34"/>
    </location>
</feature>
<dbReference type="GO" id="GO:1902600">
    <property type="term" value="P:proton transmembrane transport"/>
    <property type="evidence" value="ECO:0007669"/>
    <property type="project" value="TreeGrafter"/>
</dbReference>
<dbReference type="GO" id="GO:1990573">
    <property type="term" value="P:potassium ion import across plasma membrane"/>
    <property type="evidence" value="ECO:0007669"/>
    <property type="project" value="TreeGrafter"/>
</dbReference>
<dbReference type="AlphaFoldDB" id="A0AA39YLD8"/>
<comment type="subcellular location">
    <subcellularLocation>
        <location evidence="1">Cell membrane</location>
        <topology evidence="1">Multi-pass membrane protein</topology>
    </subcellularLocation>
</comment>
<dbReference type="GO" id="GO:0006883">
    <property type="term" value="P:intracellular sodium ion homeostasis"/>
    <property type="evidence" value="ECO:0007669"/>
    <property type="project" value="TreeGrafter"/>
</dbReference>
<dbReference type="GO" id="GO:0005391">
    <property type="term" value="F:P-type sodium:potassium-exchanging transporter activity"/>
    <property type="evidence" value="ECO:0007669"/>
    <property type="project" value="TreeGrafter"/>
</dbReference>